<protein>
    <submittedName>
        <fullName evidence="2">ATP synthase F0 subunit 8</fullName>
    </submittedName>
</protein>
<sequence length="52" mass="6173">MPQIAPMNWTGFFIMLSCLLLMLVITNWWNQKVMYNTNENSTPGPPSQIWKW</sequence>
<accession>A0A2U8LL42</accession>
<keyword evidence="2" id="KW-0496">Mitochondrion</keyword>
<evidence type="ECO:0000313" key="2">
    <source>
        <dbReference type="EMBL" id="AWL21408.1"/>
    </source>
</evidence>
<dbReference type="EMBL" id="MF579532">
    <property type="protein sequence ID" value="AWL21408.1"/>
    <property type="molecule type" value="Genomic_DNA"/>
</dbReference>
<keyword evidence="1" id="KW-1133">Transmembrane helix</keyword>
<proteinExistence type="predicted"/>
<evidence type="ECO:0000256" key="1">
    <source>
        <dbReference type="SAM" id="Phobius"/>
    </source>
</evidence>
<keyword evidence="1" id="KW-0472">Membrane</keyword>
<geneLocation type="mitochondrion" evidence="2"/>
<reference evidence="2" key="1">
    <citation type="journal article" date="2018" name="Mol. Phylogenet. Evol.">
        <title>Mitogenomics reveals phylogenetic relationships of caudofoveate aplacophoran molluscs.</title>
        <authorList>
            <person name="Mikkelsen N.T."/>
            <person name="Kocot K.M."/>
            <person name="Halanych K.M."/>
        </authorList>
    </citation>
    <scope>NUCLEOTIDE SEQUENCE</scope>
</reference>
<organism evidence="2">
    <name type="scientific">Psilodens balduri</name>
    <dbReference type="NCBI Taxonomy" id="1494734"/>
    <lineage>
        <taxon>Eukaryota</taxon>
        <taxon>Metazoa</taxon>
        <taxon>Spiralia</taxon>
        <taxon>Lophotrochozoa</taxon>
        <taxon>Mollusca</taxon>
        <taxon>Aplacophora</taxon>
        <taxon>Caudofoveata</taxon>
        <taxon>Limifossorimorpha</taxon>
        <taxon>Limifossorida</taxon>
        <taxon>Limifossoridae</taxon>
        <taxon>Psilodens</taxon>
    </lineage>
</organism>
<dbReference type="AlphaFoldDB" id="A0A2U8LL42"/>
<gene>
    <name evidence="2" type="primary">ATP8</name>
</gene>
<name>A0A2U8LL42_9MOLL</name>
<feature type="transmembrane region" description="Helical" evidence="1">
    <location>
        <begin position="12"/>
        <end position="29"/>
    </location>
</feature>
<keyword evidence="1" id="KW-0812">Transmembrane</keyword>